<dbReference type="CDD" id="cd17321">
    <property type="entry name" value="MFS_MMR_MDR_like"/>
    <property type="match status" value="1"/>
</dbReference>
<dbReference type="GO" id="GO:0005886">
    <property type="term" value="C:plasma membrane"/>
    <property type="evidence" value="ECO:0007669"/>
    <property type="project" value="UniProtKB-SubCell"/>
</dbReference>
<feature type="domain" description="Major facilitator superfamily (MFS) profile" evidence="9">
    <location>
        <begin position="26"/>
        <end position="502"/>
    </location>
</feature>
<evidence type="ECO:0000256" key="7">
    <source>
        <dbReference type="SAM" id="MobiDB-lite"/>
    </source>
</evidence>
<dbReference type="PANTHER" id="PTHR42718">
    <property type="entry name" value="MAJOR FACILITATOR SUPERFAMILY MULTIDRUG TRANSPORTER MFSC"/>
    <property type="match status" value="1"/>
</dbReference>
<feature type="transmembrane region" description="Helical" evidence="8">
    <location>
        <begin position="344"/>
        <end position="363"/>
    </location>
</feature>
<feature type="transmembrane region" description="Helical" evidence="8">
    <location>
        <begin position="477"/>
        <end position="496"/>
    </location>
</feature>
<dbReference type="InterPro" id="IPR020846">
    <property type="entry name" value="MFS_dom"/>
</dbReference>
<dbReference type="Pfam" id="PF07690">
    <property type="entry name" value="MFS_1"/>
    <property type="match status" value="1"/>
</dbReference>
<dbReference type="PRINTS" id="PR01036">
    <property type="entry name" value="TCRTETB"/>
</dbReference>
<comment type="subcellular location">
    <subcellularLocation>
        <location evidence="1">Cell membrane</location>
        <topology evidence="1">Multi-pass membrane protein</topology>
    </subcellularLocation>
</comment>
<evidence type="ECO:0000256" key="5">
    <source>
        <dbReference type="ARBA" id="ARBA00022989"/>
    </source>
</evidence>
<dbReference type="AlphaFoldDB" id="A0AAX3TDR1"/>
<evidence type="ECO:0000256" key="1">
    <source>
        <dbReference type="ARBA" id="ARBA00004651"/>
    </source>
</evidence>
<feature type="transmembrane region" description="Helical" evidence="8">
    <location>
        <begin position="279"/>
        <end position="300"/>
    </location>
</feature>
<evidence type="ECO:0000256" key="6">
    <source>
        <dbReference type="ARBA" id="ARBA00023136"/>
    </source>
</evidence>
<feature type="transmembrane region" description="Helical" evidence="8">
    <location>
        <begin position="24"/>
        <end position="48"/>
    </location>
</feature>
<dbReference type="GO" id="GO:0022857">
    <property type="term" value="F:transmembrane transporter activity"/>
    <property type="evidence" value="ECO:0007669"/>
    <property type="project" value="InterPro"/>
</dbReference>
<sequence length="538" mass="54876">MSAQLDPSSRLRPTTSGTADRRTWLGLAVLTLPVFLVSMDVSVLYLAIPSITDALAPSAAQQLWILDIYGFLIAGLLITMGNVGDRVGRRRILLAGAALFGIASVIAAFAPSPEILIAARALMGIGGATLLPSSLSLIANMFPDARERGRAIGVWTAAFAGGSAVGPVIGGVLLHHFWWGVVFLINVPVLAALFVFGPRLIPEYRAATNDPFDVVGVVLSMAGILPLVYAVKTVASEGATTGVVVAGVVGAALLVTFLLHQRRVTSPLLDLKLFGNAQFSGAVAVALIGMMALGGMSYLTGVYLQSVMGHDVLAAAIAGLPMAVAVAVFSIGATRVAAFLGTRLAFVGSVGLAAAGNLGMLTLGTSTPVWVYVLCTAIAGVGYGIQFSLVSVVVVGSVPPERSGAASGISETSFELGTAMGLALLGSLATLVFRDGDRGWSFGDTLGETLHRATDMSSAGEGLATAAKQAFVDGMHAASLASGLALLVLGTVLLFVMRDEPTDPQAEVAEVQLPDGADSVPLASLPATGPVGVARTDS</sequence>
<evidence type="ECO:0000313" key="10">
    <source>
        <dbReference type="EMBL" id="WFP27100.1"/>
    </source>
</evidence>
<keyword evidence="3" id="KW-1003">Cell membrane</keyword>
<dbReference type="Gene3D" id="1.20.1250.20">
    <property type="entry name" value="MFS general substrate transporter like domains"/>
    <property type="match status" value="1"/>
</dbReference>
<dbReference type="InterPro" id="IPR011701">
    <property type="entry name" value="MFS"/>
</dbReference>
<keyword evidence="5 8" id="KW-1133">Transmembrane helix</keyword>
<dbReference type="SUPFAM" id="SSF103473">
    <property type="entry name" value="MFS general substrate transporter"/>
    <property type="match status" value="1"/>
</dbReference>
<dbReference type="InterPro" id="IPR036259">
    <property type="entry name" value="MFS_trans_sf"/>
</dbReference>
<keyword evidence="4 8" id="KW-0812">Transmembrane</keyword>
<feature type="transmembrane region" description="Helical" evidence="8">
    <location>
        <begin position="312"/>
        <end position="332"/>
    </location>
</feature>
<dbReference type="Gene3D" id="1.20.1720.10">
    <property type="entry name" value="Multidrug resistance protein D"/>
    <property type="match status" value="1"/>
</dbReference>
<dbReference type="PROSITE" id="PS50850">
    <property type="entry name" value="MFS"/>
    <property type="match status" value="1"/>
</dbReference>
<dbReference type="RefSeq" id="WP_165630931.1">
    <property type="nucleotide sequence ID" value="NZ_CP121270.1"/>
</dbReference>
<accession>A0AAX3TDR1</accession>
<proteinExistence type="predicted"/>
<feature type="transmembrane region" description="Helical" evidence="8">
    <location>
        <begin position="92"/>
        <end position="111"/>
    </location>
</feature>
<feature type="transmembrane region" description="Helical" evidence="8">
    <location>
        <begin position="238"/>
        <end position="259"/>
    </location>
</feature>
<feature type="transmembrane region" description="Helical" evidence="8">
    <location>
        <begin position="212"/>
        <end position="232"/>
    </location>
</feature>
<gene>
    <name evidence="10" type="ORF">P9A14_02140</name>
</gene>
<evidence type="ECO:0000256" key="2">
    <source>
        <dbReference type="ARBA" id="ARBA00022448"/>
    </source>
</evidence>
<organism evidence="10 11">
    <name type="scientific">Gordonia hongkongensis</name>
    <dbReference type="NCBI Taxonomy" id="1701090"/>
    <lineage>
        <taxon>Bacteria</taxon>
        <taxon>Bacillati</taxon>
        <taxon>Actinomycetota</taxon>
        <taxon>Actinomycetes</taxon>
        <taxon>Mycobacteriales</taxon>
        <taxon>Gordoniaceae</taxon>
        <taxon>Gordonia</taxon>
    </lineage>
</organism>
<evidence type="ECO:0000313" key="11">
    <source>
        <dbReference type="Proteomes" id="UP001213504"/>
    </source>
</evidence>
<evidence type="ECO:0000256" key="8">
    <source>
        <dbReference type="SAM" id="Phobius"/>
    </source>
</evidence>
<name>A0AAX3TDR1_9ACTN</name>
<dbReference type="PANTHER" id="PTHR42718:SF47">
    <property type="entry name" value="METHYL VIOLOGEN RESISTANCE PROTEIN SMVA"/>
    <property type="match status" value="1"/>
</dbReference>
<feature type="transmembrane region" description="Helical" evidence="8">
    <location>
        <begin position="369"/>
        <end position="395"/>
    </location>
</feature>
<feature type="region of interest" description="Disordered" evidence="7">
    <location>
        <begin position="517"/>
        <end position="538"/>
    </location>
</feature>
<keyword evidence="2" id="KW-0813">Transport</keyword>
<dbReference type="EMBL" id="CP121270">
    <property type="protein sequence ID" value="WFP27100.1"/>
    <property type="molecule type" value="Genomic_DNA"/>
</dbReference>
<evidence type="ECO:0000256" key="3">
    <source>
        <dbReference type="ARBA" id="ARBA00022475"/>
    </source>
</evidence>
<protein>
    <submittedName>
        <fullName evidence="10">MFS transporter</fullName>
    </submittedName>
</protein>
<dbReference type="Proteomes" id="UP001213504">
    <property type="component" value="Chromosome"/>
</dbReference>
<feature type="transmembrane region" description="Helical" evidence="8">
    <location>
        <begin position="60"/>
        <end position="80"/>
    </location>
</feature>
<feature type="transmembrane region" description="Helical" evidence="8">
    <location>
        <begin position="416"/>
        <end position="433"/>
    </location>
</feature>
<keyword evidence="6 8" id="KW-0472">Membrane</keyword>
<feature type="transmembrane region" description="Helical" evidence="8">
    <location>
        <begin position="176"/>
        <end position="200"/>
    </location>
</feature>
<feature type="transmembrane region" description="Helical" evidence="8">
    <location>
        <begin position="117"/>
        <end position="139"/>
    </location>
</feature>
<evidence type="ECO:0000256" key="4">
    <source>
        <dbReference type="ARBA" id="ARBA00022692"/>
    </source>
</evidence>
<feature type="transmembrane region" description="Helical" evidence="8">
    <location>
        <begin position="151"/>
        <end position="170"/>
    </location>
</feature>
<reference evidence="10" key="1">
    <citation type="submission" date="2023-04" db="EMBL/GenBank/DDBJ databases">
        <title>Complete genome sequence of a phthalic acid esters degrading bacterial strain.</title>
        <authorList>
            <person name="Weng L."/>
            <person name="Jia Y."/>
            <person name="Ren L."/>
        </authorList>
    </citation>
    <scope>NUCLEOTIDE SEQUENCE</scope>
    <source>
        <strain evidence="10">RL-LY01</strain>
    </source>
</reference>
<evidence type="ECO:0000259" key="9">
    <source>
        <dbReference type="PROSITE" id="PS50850"/>
    </source>
</evidence>